<dbReference type="InterPro" id="IPR007309">
    <property type="entry name" value="TFIIIC_Bblock-bd"/>
</dbReference>
<evidence type="ECO:0000313" key="10">
    <source>
        <dbReference type="Proteomes" id="UP000494040"/>
    </source>
</evidence>
<dbReference type="PANTHER" id="PTHR15180:SF1">
    <property type="entry name" value="GENERAL TRANSCRIPTION FACTOR 3C POLYPEPTIDE 1"/>
    <property type="match status" value="1"/>
</dbReference>
<dbReference type="Pfam" id="PF04182">
    <property type="entry name" value="B-block_TFIIIC"/>
    <property type="match status" value="1"/>
</dbReference>
<evidence type="ECO:0000256" key="3">
    <source>
        <dbReference type="ARBA" id="ARBA00023125"/>
    </source>
</evidence>
<feature type="compositionally biased region" description="Polar residues" evidence="6">
    <location>
        <begin position="1488"/>
        <end position="1497"/>
    </location>
</feature>
<dbReference type="GO" id="GO:0005634">
    <property type="term" value="C:nucleus"/>
    <property type="evidence" value="ECO:0007669"/>
    <property type="project" value="UniProtKB-SubCell"/>
</dbReference>
<feature type="region of interest" description="Disordered" evidence="6">
    <location>
        <begin position="449"/>
        <end position="474"/>
    </location>
</feature>
<feature type="compositionally biased region" description="Acidic residues" evidence="6">
    <location>
        <begin position="1475"/>
        <end position="1485"/>
    </location>
</feature>
<dbReference type="GeneID" id="106664332"/>
<dbReference type="Proteomes" id="UP000494040">
    <property type="component" value="Unassembled WGS sequence"/>
</dbReference>
<dbReference type="GO" id="GO:0003677">
    <property type="term" value="F:DNA binding"/>
    <property type="evidence" value="ECO:0007669"/>
    <property type="project" value="UniProtKB-KW"/>
</dbReference>
<dbReference type="PANTHER" id="PTHR15180">
    <property type="entry name" value="GENERAL TRANSCRIPTION FACTOR 3C POLYPEPTIDE 1"/>
    <property type="match status" value="1"/>
</dbReference>
<dbReference type="KEGG" id="clec:106664332"/>
<keyword evidence="3" id="KW-0238">DNA-binding</keyword>
<protein>
    <recommendedName>
        <fullName evidence="11">General transcription factor 3C polypeptide 1</fullName>
    </recommendedName>
</protein>
<dbReference type="GO" id="GO:0006384">
    <property type="term" value="P:transcription initiation at RNA polymerase III promoter"/>
    <property type="evidence" value="ECO:0007669"/>
    <property type="project" value="InterPro"/>
</dbReference>
<feature type="compositionally biased region" description="Basic residues" evidence="6">
    <location>
        <begin position="461"/>
        <end position="474"/>
    </location>
</feature>
<dbReference type="OMA" id="TIIQDGI"/>
<evidence type="ECO:0000256" key="2">
    <source>
        <dbReference type="ARBA" id="ARBA00022553"/>
    </source>
</evidence>
<feature type="compositionally biased region" description="Low complexity" evidence="6">
    <location>
        <begin position="1032"/>
        <end position="1045"/>
    </location>
</feature>
<evidence type="ECO:0008006" key="11">
    <source>
        <dbReference type="Google" id="ProtNLM"/>
    </source>
</evidence>
<dbReference type="OrthoDB" id="68020at2759"/>
<feature type="compositionally biased region" description="Basic residues" evidence="6">
    <location>
        <begin position="994"/>
        <end position="1005"/>
    </location>
</feature>
<organism evidence="9 10">
    <name type="scientific">Cimex lectularius</name>
    <name type="common">Bed bug</name>
    <name type="synonym">Acanthia lectularia</name>
    <dbReference type="NCBI Taxonomy" id="79782"/>
    <lineage>
        <taxon>Eukaryota</taxon>
        <taxon>Metazoa</taxon>
        <taxon>Ecdysozoa</taxon>
        <taxon>Arthropoda</taxon>
        <taxon>Hexapoda</taxon>
        <taxon>Insecta</taxon>
        <taxon>Pterygota</taxon>
        <taxon>Neoptera</taxon>
        <taxon>Paraneoptera</taxon>
        <taxon>Hemiptera</taxon>
        <taxon>Heteroptera</taxon>
        <taxon>Panheteroptera</taxon>
        <taxon>Cimicomorpha</taxon>
        <taxon>Cimicidae</taxon>
        <taxon>Cimex</taxon>
    </lineage>
</organism>
<proteinExistence type="predicted"/>
<evidence type="ECO:0000256" key="4">
    <source>
        <dbReference type="ARBA" id="ARBA00023163"/>
    </source>
</evidence>
<keyword evidence="5" id="KW-0539">Nucleus</keyword>
<dbReference type="Pfam" id="PF24101">
    <property type="entry name" value="WHD_GTF3C1"/>
    <property type="match status" value="1"/>
</dbReference>
<feature type="compositionally biased region" description="Basic residues" evidence="6">
    <location>
        <begin position="1059"/>
        <end position="1069"/>
    </location>
</feature>
<feature type="region of interest" description="Disordered" evidence="6">
    <location>
        <begin position="1708"/>
        <end position="1756"/>
    </location>
</feature>
<feature type="domain" description="B-block binding subunit of TFIIIC" evidence="7">
    <location>
        <begin position="167"/>
        <end position="241"/>
    </location>
</feature>
<dbReference type="CDD" id="cd16169">
    <property type="entry name" value="Tau138_eWH"/>
    <property type="match status" value="1"/>
</dbReference>
<dbReference type="EnsemblMetazoa" id="XM_014389991.2">
    <property type="protein sequence ID" value="XP_014245477.1"/>
    <property type="gene ID" value="LOC106664332"/>
</dbReference>
<feature type="region of interest" description="Disordered" evidence="6">
    <location>
        <begin position="979"/>
        <end position="1069"/>
    </location>
</feature>
<feature type="domain" description="GTF3C1 extended winged-helix" evidence="8">
    <location>
        <begin position="541"/>
        <end position="643"/>
    </location>
</feature>
<comment type="subcellular location">
    <subcellularLocation>
        <location evidence="1">Nucleus</location>
    </subcellularLocation>
</comment>
<keyword evidence="4" id="KW-0804">Transcription</keyword>
<evidence type="ECO:0000259" key="7">
    <source>
        <dbReference type="Pfam" id="PF04182"/>
    </source>
</evidence>
<feature type="compositionally biased region" description="Basic and acidic residues" evidence="6">
    <location>
        <begin position="1733"/>
        <end position="1744"/>
    </location>
</feature>
<evidence type="ECO:0000256" key="1">
    <source>
        <dbReference type="ARBA" id="ARBA00004123"/>
    </source>
</evidence>
<dbReference type="InterPro" id="IPR044210">
    <property type="entry name" value="Tfc3-like"/>
</dbReference>
<keyword evidence="2" id="KW-0597">Phosphoprotein</keyword>
<evidence type="ECO:0000256" key="6">
    <source>
        <dbReference type="SAM" id="MobiDB-lite"/>
    </source>
</evidence>
<dbReference type="GO" id="GO:0000127">
    <property type="term" value="C:transcription factor TFIIIC complex"/>
    <property type="evidence" value="ECO:0007669"/>
    <property type="project" value="InterPro"/>
</dbReference>
<dbReference type="InterPro" id="IPR035625">
    <property type="entry name" value="Tfc3-like_eWH"/>
</dbReference>
<dbReference type="GO" id="GO:0042791">
    <property type="term" value="P:5S class rRNA transcription by RNA polymerase III"/>
    <property type="evidence" value="ECO:0007669"/>
    <property type="project" value="TreeGrafter"/>
</dbReference>
<reference evidence="9" key="1">
    <citation type="submission" date="2022-01" db="UniProtKB">
        <authorList>
            <consortium name="EnsemblMetazoa"/>
        </authorList>
    </citation>
    <scope>IDENTIFICATION</scope>
</reference>
<sequence length="1927" mass="221364">MNDQNFVAALLEEIALEGLDGITIEALWLRIDDRSSFPIKPIEDCTKVYLWNFIRRLANVEFYELPVPRSPLVIFHRLDHVDSAGNYYEPENIPPCPYPHKPVIYNGIKGSCSTFHERIDITSSVRKMSYSEVIANWGEKLVIVADQCTRKQVLSIPELNPLVELTDLQYCVLERIGRSRYSGEITQGKYGLQVITEDPKMLFYYRKFLYKHKLITKQVFHLKLGKHNCTGSLLHIPKFSSKVKSKQKSDVEKLFEYLKQQPGNFALYKTMLQHFDAKLDIKKILQKYPKVFQSKLVSYRTIYPKAPMYEWKMKSGVAEKSLRILKLMNPNENFDGEEEDEDDDENGLLDTSFRRLDRSMIRQCYSFVEQAGPRGLTQVSIGSLLAAPSLQARCLCKYLLKRNICGTAMIDLGRQRINHFYSKKFDSSKYMMKNVMMAEKSKLMEMVTPQDEDDGTNTGKTKNKRAAKGKQPVKKKLKVVEENGPSFFKNILKEPLPTSRPSQEDIDAIETKIVASTIKPTSDKNFPSLTGDPSTSKMNNLTVRILKRANLIMQAVNTHKVIHDPQKLQRMINEEENSEGSMYTVDRKTVQRLIEKLELDGHIRTIKVTLKGHGREKHMTFICHPSVDQDHSEIQSAIEQAKMKLPIITKDLMKNKNDKANQAAKYETLTYNQKAGRKYGFKPKFVRMKILHMYMHYLLYSYDGNPITDEDVLKSVVAEAKVDESFIKEMSTLYRTTIDWRMFISPLPFHEGYSKGWCLISDLLVRLPLTLFLAIVNVPYDIPNIMDYLNHPIRKYFLVKHLPHEIANQLTVNRKYIFSISDIVSRLGYIGLLQMGPHKLKEKDQVFVYLNKHAVLLDTTTSESGYNHISSSMKYEQMNYNFKTIKDVEQYWYDLCNFAMHTNLGCRTSMTGQPVVIENVTTKLQLLEAISPRQIEEAVELDMGYLPGDKLGAGGLDSDMFVHLKRNWYWTNEGKIDPSHPTVKNILDPPHMKGVQKKNVGKKATKACIPKKSSDKEKSKSKKNDNEPTSTSGVNNSENVSPVSNAEGAQVSKVDQKSKYKLKKRAKHRKITRIVKPKSTRFGRRPYYDQVDKEALRRMVKLRVDWMSAEDNLLLICKVASLYMTTNNKRHIAKNFFVIREILHTTYPEISKNKTSRACQRRMHYMMRNPSTSHSVYMCLEEIKQDPEINDKFSSSVEKLDALIKAKGEGPKGYQKEFDKIFTSLVYKLLGKLKTITNKDNISLDNISIPDTLEEFKKAYKTVVPKNLNMRYGTFNEVQNTVDILCSVVNTIIHSSLCCTTDKTSYSYQLFFIYQQYPDKLLRSVMTKCRTMSIVSCRKRHKKWRSAHTGCLPLSSSPYQLSITYVNILQTRYQYQIYSEAHNCLTSILDLEQPGSNIITDVELNVTNGGECASMVELYSAGFVEMGVTFPEHLIVLDPRLSETEESYNLIMKRFKEMLSVVSSSNKKLDKTETQTDEDEEEEDIQTCRKTSQTSETSSREKEPSNFGEEFNLSNKSGVANTASRLALYMMRDEPSEYLDKGLQHAHDYFVLKPCKITVTLNKENVHGAIYDKVIKSTIEAEIKRLAIFPEAHTDSATIIDTLKQDHDEANLTKLITFLECKKELGATYNDIEQNVGGTKEIADILDSLVMRQYVLKTGCVNVRFVLNMFTKHWLVKSYYIPRSKRECLEDTSNVSFHVNLGEQDDEPVKKKTKLCDDDNTAKGSMDIDEEEPKTPPESEDKNDTNSVSPPEGRIFPKTISYQKKRKWVNLPRENRFQEMDFSSMEPVHISIRPWIRIDGTLNHRVLDRLLGSILGHCMTFPGTSLKSISERFTPALQPVHTFDLLDILVKIGCITMHTVRQLNKVTLCSKRSPIIIEDFSGFGDPSTQIVEPDSLAISRLGHFIGKTSYKRDYVDALTYAKIFDRL</sequence>
<name>A0A8I6TF37_CIMLE</name>
<dbReference type="InterPro" id="IPR056467">
    <property type="entry name" value="eWH_GTF3C1"/>
</dbReference>
<feature type="compositionally biased region" description="Basic and acidic residues" evidence="6">
    <location>
        <begin position="1012"/>
        <end position="1026"/>
    </location>
</feature>
<evidence type="ECO:0000313" key="9">
    <source>
        <dbReference type="EnsemblMetazoa" id="XP_014245477.1"/>
    </source>
</evidence>
<accession>A0A8I6TF37</accession>
<feature type="region of interest" description="Disordered" evidence="6">
    <location>
        <begin position="1466"/>
        <end position="1514"/>
    </location>
</feature>
<keyword evidence="10" id="KW-1185">Reference proteome</keyword>
<dbReference type="RefSeq" id="XP_014245477.1">
    <property type="nucleotide sequence ID" value="XM_014389991.2"/>
</dbReference>
<evidence type="ECO:0000256" key="5">
    <source>
        <dbReference type="ARBA" id="ARBA00023242"/>
    </source>
</evidence>
<feature type="compositionally biased region" description="Basic and acidic residues" evidence="6">
    <location>
        <begin position="1708"/>
        <end position="1721"/>
    </location>
</feature>
<evidence type="ECO:0000259" key="8">
    <source>
        <dbReference type="Pfam" id="PF24101"/>
    </source>
</evidence>